<sequence length="180" mass="20581">MTTLLKYFMALILGLVALTSCSDKSLQKYLVEKQDDDKFVKMDIAASLLQGNTSNFTQEEKDILNTIKKVNVVAYPIIEGDTADYEKERQELKNILDQEQYKELTRIKSNDWNATLKYTGEEDAIDEVIVFASDDNRGFAVFRLLGENMRPDQMLKLMKSAERGDLDVSKLEGFGEIFKD</sequence>
<gene>
    <name evidence="2" type="ORF">MB09_04035</name>
</gene>
<protein>
    <recommendedName>
        <fullName evidence="4">DUF4252 domain-containing protein</fullName>
    </recommendedName>
</protein>
<dbReference type="EMBL" id="JSVU01000002">
    <property type="protein sequence ID" value="KJJ39416.1"/>
    <property type="molecule type" value="Genomic_DNA"/>
</dbReference>
<name>A0ABR5DKV5_9FLAO</name>
<accession>A0ABR5DKV5</accession>
<reference evidence="2 3" key="1">
    <citation type="submission" date="2014-10" db="EMBL/GenBank/DDBJ databases">
        <title>Genome sequencing of Vitellibacter vladivostokensis KMM 3516.</title>
        <authorList>
            <person name="Thevarajoo S."/>
            <person name="Selvaratnam C."/>
            <person name="Goh K.M."/>
            <person name="Chong C.S."/>
        </authorList>
    </citation>
    <scope>NUCLEOTIDE SEQUENCE [LARGE SCALE GENOMIC DNA]</scope>
    <source>
        <strain evidence="2 3">KMM 3516</strain>
    </source>
</reference>
<dbReference type="RefSeq" id="WP_045079589.1">
    <property type="nucleotide sequence ID" value="NZ_JSVU01000002.1"/>
</dbReference>
<dbReference type="Proteomes" id="UP000033497">
    <property type="component" value="Unassembled WGS sequence"/>
</dbReference>
<comment type="caution">
    <text evidence="2">The sequence shown here is derived from an EMBL/GenBank/DDBJ whole genome shotgun (WGS) entry which is preliminary data.</text>
</comment>
<organism evidence="2 3">
    <name type="scientific">Aequorivita vladivostokensis</name>
    <dbReference type="NCBI Taxonomy" id="171194"/>
    <lineage>
        <taxon>Bacteria</taxon>
        <taxon>Pseudomonadati</taxon>
        <taxon>Bacteroidota</taxon>
        <taxon>Flavobacteriia</taxon>
        <taxon>Flavobacteriales</taxon>
        <taxon>Flavobacteriaceae</taxon>
        <taxon>Aequorivita</taxon>
    </lineage>
</organism>
<dbReference type="PROSITE" id="PS51257">
    <property type="entry name" value="PROKAR_LIPOPROTEIN"/>
    <property type="match status" value="1"/>
</dbReference>
<evidence type="ECO:0000313" key="2">
    <source>
        <dbReference type="EMBL" id="KJJ39416.1"/>
    </source>
</evidence>
<keyword evidence="1" id="KW-0732">Signal</keyword>
<dbReference type="InterPro" id="IPR025348">
    <property type="entry name" value="DUF4252"/>
</dbReference>
<dbReference type="Pfam" id="PF14060">
    <property type="entry name" value="DUF4252"/>
    <property type="match status" value="1"/>
</dbReference>
<evidence type="ECO:0000256" key="1">
    <source>
        <dbReference type="SAM" id="SignalP"/>
    </source>
</evidence>
<feature type="signal peptide" evidence="1">
    <location>
        <begin position="1"/>
        <end position="22"/>
    </location>
</feature>
<keyword evidence="3" id="KW-1185">Reference proteome</keyword>
<proteinExistence type="predicted"/>
<feature type="chain" id="PRO_5046696417" description="DUF4252 domain-containing protein" evidence="1">
    <location>
        <begin position="23"/>
        <end position="180"/>
    </location>
</feature>
<evidence type="ECO:0008006" key="4">
    <source>
        <dbReference type="Google" id="ProtNLM"/>
    </source>
</evidence>
<evidence type="ECO:0000313" key="3">
    <source>
        <dbReference type="Proteomes" id="UP000033497"/>
    </source>
</evidence>